<dbReference type="Proteomes" id="UP001642360">
    <property type="component" value="Unassembled WGS sequence"/>
</dbReference>
<organism evidence="1 2">
    <name type="scientific">Ilex paraguariensis</name>
    <name type="common">yerba mate</name>
    <dbReference type="NCBI Taxonomy" id="185542"/>
    <lineage>
        <taxon>Eukaryota</taxon>
        <taxon>Viridiplantae</taxon>
        <taxon>Streptophyta</taxon>
        <taxon>Embryophyta</taxon>
        <taxon>Tracheophyta</taxon>
        <taxon>Spermatophyta</taxon>
        <taxon>Magnoliopsida</taxon>
        <taxon>eudicotyledons</taxon>
        <taxon>Gunneridae</taxon>
        <taxon>Pentapetalae</taxon>
        <taxon>asterids</taxon>
        <taxon>campanulids</taxon>
        <taxon>Aquifoliales</taxon>
        <taxon>Aquifoliaceae</taxon>
        <taxon>Ilex</taxon>
    </lineage>
</organism>
<protein>
    <submittedName>
        <fullName evidence="1">Uncharacterized protein</fullName>
    </submittedName>
</protein>
<accession>A0ABC8T8B0</accession>
<name>A0ABC8T8B0_9AQUA</name>
<dbReference type="AlphaFoldDB" id="A0ABC8T8B0"/>
<gene>
    <name evidence="1" type="ORF">ILEXP_LOCUS32756</name>
</gene>
<proteinExistence type="predicted"/>
<evidence type="ECO:0000313" key="2">
    <source>
        <dbReference type="Proteomes" id="UP001642360"/>
    </source>
</evidence>
<dbReference type="EMBL" id="CAUOFW020004070">
    <property type="protein sequence ID" value="CAK9163704.1"/>
    <property type="molecule type" value="Genomic_DNA"/>
</dbReference>
<evidence type="ECO:0000313" key="1">
    <source>
        <dbReference type="EMBL" id="CAK9163704.1"/>
    </source>
</evidence>
<keyword evidence="2" id="KW-1185">Reference proteome</keyword>
<comment type="caution">
    <text evidence="1">The sequence shown here is derived from an EMBL/GenBank/DDBJ whole genome shotgun (WGS) entry which is preliminary data.</text>
</comment>
<sequence>WVTWLTMDCTKPDTLLEWCPALYYDYIALLKIALTFIQSGLPLSQAILICQSYFGPLFLYSKPDDFVQLGMCAASGDGAS</sequence>
<feature type="non-terminal residue" evidence="1">
    <location>
        <position position="1"/>
    </location>
</feature>
<reference evidence="1 2" key="1">
    <citation type="submission" date="2024-02" db="EMBL/GenBank/DDBJ databases">
        <authorList>
            <person name="Vignale AGUSTIN F."/>
            <person name="Sosa J E."/>
            <person name="Modenutti C."/>
        </authorList>
    </citation>
    <scope>NUCLEOTIDE SEQUENCE [LARGE SCALE GENOMIC DNA]</scope>
</reference>